<sequence length="109" mass="12383">MRLLVMELPRLVHTYEARKNFSKRQAIAVVLSQQLLQLLLADLDPHLGRTPAASFLLDRRHENFAMILLVMLHGFPEVIVVVDPCNRLLQLDTVPHLSLSPLALVAERD</sequence>
<dbReference type="AlphaFoldDB" id="A0A8D7AE54"/>
<gene>
    <name evidence="1" type="ORF">GSMUA_177330.1</name>
</gene>
<evidence type="ECO:0000313" key="1">
    <source>
        <dbReference type="EMBL" id="CAG1847938.1"/>
    </source>
</evidence>
<organism evidence="1">
    <name type="scientific">Musa acuminata subsp. malaccensis</name>
    <name type="common">Wild banana</name>
    <name type="synonym">Musa malaccensis</name>
    <dbReference type="NCBI Taxonomy" id="214687"/>
    <lineage>
        <taxon>Eukaryota</taxon>
        <taxon>Viridiplantae</taxon>
        <taxon>Streptophyta</taxon>
        <taxon>Embryophyta</taxon>
        <taxon>Tracheophyta</taxon>
        <taxon>Spermatophyta</taxon>
        <taxon>Magnoliopsida</taxon>
        <taxon>Liliopsida</taxon>
        <taxon>Zingiberales</taxon>
        <taxon>Musaceae</taxon>
        <taxon>Musa</taxon>
    </lineage>
</organism>
<protein>
    <submittedName>
        <fullName evidence="1">(wild Malaysian banana) hypothetical protein</fullName>
    </submittedName>
</protein>
<reference evidence="1" key="1">
    <citation type="submission" date="2021-03" db="EMBL/GenBank/DDBJ databases">
        <authorList>
            <consortium name="Genoscope - CEA"/>
            <person name="William W."/>
        </authorList>
    </citation>
    <scope>NUCLEOTIDE SEQUENCE</scope>
    <source>
        <strain evidence="1">Doubled-haploid Pahang</strain>
    </source>
</reference>
<proteinExistence type="predicted"/>
<dbReference type="EMBL" id="HG996471">
    <property type="protein sequence ID" value="CAG1847938.1"/>
    <property type="molecule type" value="Genomic_DNA"/>
</dbReference>
<accession>A0A8D7AE54</accession>
<name>A0A8D7AE54_MUSAM</name>